<dbReference type="Pfam" id="PF07453">
    <property type="entry name" value="NUMOD1"/>
    <property type="match status" value="1"/>
</dbReference>
<dbReference type="InterPro" id="IPR003611">
    <property type="entry name" value="NUMOD3"/>
</dbReference>
<gene>
    <name evidence="3" type="primary">orf258</name>
</gene>
<geneLocation type="mitochondrion" evidence="3"/>
<dbReference type="InterPro" id="IPR000305">
    <property type="entry name" value="GIY-YIG_endonuc"/>
</dbReference>
<keyword evidence="3" id="KW-0540">Nuclease</keyword>
<evidence type="ECO:0000313" key="3">
    <source>
        <dbReference type="EMBL" id="QIJ60543.1"/>
    </source>
</evidence>
<dbReference type="RefSeq" id="YP_009750538.1">
    <property type="nucleotide sequence ID" value="NC_046839.1"/>
</dbReference>
<name>A0A6G7P009_9HYPO</name>
<dbReference type="AlphaFoldDB" id="A0A6G7P009"/>
<dbReference type="CDD" id="cd10445">
    <property type="entry name" value="GIY-YIG_bI1_like"/>
    <property type="match status" value="1"/>
</dbReference>
<evidence type="ECO:0000259" key="2">
    <source>
        <dbReference type="PROSITE" id="PS50164"/>
    </source>
</evidence>
<reference evidence="3" key="1">
    <citation type="journal article" date="2020" name="Mitochondrial DNA Part B Resour">
        <title>Complete mitogenome of the entomopathogenic fungus Tolypocladium cylindrosporum.</title>
        <authorList>
            <person name="Zhang S."/>
            <person name="Zhang Y.-J."/>
        </authorList>
    </citation>
    <scope>NUCLEOTIDE SEQUENCE</scope>
    <source>
        <strain evidence="3">ARSEF963</strain>
    </source>
</reference>
<dbReference type="EMBL" id="MN842262">
    <property type="protein sequence ID" value="QIJ60543.1"/>
    <property type="molecule type" value="Genomic_DNA"/>
</dbReference>
<dbReference type="InterPro" id="IPR006350">
    <property type="entry name" value="Intron_endoG1"/>
</dbReference>
<comment type="similarity">
    <text evidence="1">To endonucleases of group I introns of fungi and phage.</text>
</comment>
<dbReference type="SMART" id="SM00465">
    <property type="entry name" value="GIYc"/>
    <property type="match status" value="1"/>
</dbReference>
<accession>A0A6G7P009</accession>
<evidence type="ECO:0000256" key="1">
    <source>
        <dbReference type="ARBA" id="ARBA00010045"/>
    </source>
</evidence>
<dbReference type="SMART" id="SM00496">
    <property type="entry name" value="IENR2"/>
    <property type="match status" value="3"/>
</dbReference>
<dbReference type="GO" id="GO:0004519">
    <property type="term" value="F:endonuclease activity"/>
    <property type="evidence" value="ECO:0007669"/>
    <property type="project" value="UniProtKB-KW"/>
</dbReference>
<dbReference type="Gene3D" id="3.40.1440.10">
    <property type="entry name" value="GIY-YIG endonuclease"/>
    <property type="match status" value="1"/>
</dbReference>
<organism evidence="3">
    <name type="scientific">Tolypocladium cylindrosporum</name>
    <dbReference type="NCBI Taxonomy" id="38005"/>
    <lineage>
        <taxon>Eukaryota</taxon>
        <taxon>Fungi</taxon>
        <taxon>Dikarya</taxon>
        <taxon>Ascomycota</taxon>
        <taxon>Pezizomycotina</taxon>
        <taxon>Sordariomycetes</taxon>
        <taxon>Hypocreomycetidae</taxon>
        <taxon>Hypocreales</taxon>
        <taxon>Ophiocordycipitaceae</taxon>
        <taxon>Tolypocladium</taxon>
    </lineage>
</organism>
<keyword evidence="3" id="KW-0496">Mitochondrion</keyword>
<keyword evidence="3" id="KW-0378">Hydrolase</keyword>
<dbReference type="InterPro" id="IPR035901">
    <property type="entry name" value="GIY-YIG_endonuc_sf"/>
</dbReference>
<dbReference type="GO" id="GO:0003677">
    <property type="term" value="F:DNA binding"/>
    <property type="evidence" value="ECO:0007669"/>
    <property type="project" value="InterPro"/>
</dbReference>
<dbReference type="Pfam" id="PF07460">
    <property type="entry name" value="NUMOD3"/>
    <property type="match status" value="1"/>
</dbReference>
<dbReference type="SUPFAM" id="SSF82771">
    <property type="entry name" value="GIY-YIG endonuclease"/>
    <property type="match status" value="1"/>
</dbReference>
<dbReference type="SUPFAM" id="SSF64496">
    <property type="entry name" value="DNA-binding domain of intron-encoded endonucleases"/>
    <property type="match status" value="1"/>
</dbReference>
<proteinExistence type="predicted"/>
<dbReference type="Pfam" id="PF01541">
    <property type="entry name" value="GIY-YIG"/>
    <property type="match status" value="1"/>
</dbReference>
<protein>
    <submittedName>
        <fullName evidence="3">GIY-YIG endonuclease</fullName>
    </submittedName>
</protein>
<dbReference type="PROSITE" id="PS50164">
    <property type="entry name" value="GIY_YIG"/>
    <property type="match status" value="1"/>
</dbReference>
<dbReference type="InterPro" id="IPR010896">
    <property type="entry name" value="NUMOD1"/>
</dbReference>
<dbReference type="NCBIfam" id="TIGR01453">
    <property type="entry name" value="grpIintron_endo"/>
    <property type="match status" value="1"/>
</dbReference>
<feature type="domain" description="GIY-YIG" evidence="2">
    <location>
        <begin position="35"/>
        <end position="121"/>
    </location>
</feature>
<keyword evidence="3" id="KW-0255">Endonuclease</keyword>
<dbReference type="GeneID" id="54111080"/>
<sequence>MSTNVNIKSRLPNRIEKSYYNPMNQREEIRVDNNGKIGVYCWENKINNKIYVGSGDPLYLRLSDYYQDWYLGSRTNLYIVRSLNKYSMSNFNLHILEYTDSENLIKCEQKWIDFVKPEYNTNLTAGSTKGYKHSIESIEKMRILATGRKHTDKVKDLMSKNRQGINNAFYNKKHTDDTIEKFKIIASNRTYVPVKGLEVEITDIETKITSTHSSIREAAKYLNSDIKTLLRREAAQKDKCINKPYRNRYIININRSND</sequence>